<evidence type="ECO:0000313" key="12">
    <source>
        <dbReference type="EMBL" id="TGZ83257.1"/>
    </source>
</evidence>
<evidence type="ECO:0000313" key="13">
    <source>
        <dbReference type="Proteomes" id="UP000298138"/>
    </source>
</evidence>
<feature type="coiled-coil region" evidence="8">
    <location>
        <begin position="175"/>
        <end position="209"/>
    </location>
</feature>
<feature type="domain" description="USP" evidence="11">
    <location>
        <begin position="102"/>
        <end position="486"/>
    </location>
</feature>
<dbReference type="GO" id="GO:0016579">
    <property type="term" value="P:protein deubiquitination"/>
    <property type="evidence" value="ECO:0007669"/>
    <property type="project" value="InterPro"/>
</dbReference>
<sequence>MPSNAYHNSYYSPPPNQQDLNLSPSVVFSCVLAGVFLIYHALGSVLNLPTPFDLLLYMASHLFGPGARETLQANFTARNSAFSLRNMGSTLTGSGSGEGVVGGLWNVGNTCYQNSVLQALSSLPALKPYLVAIDEGDTANALQRLVDSLNTIQIGGRAETPAAAITRADGKGWGYNEQQDAQEFLQNLMTALEKEYVRVQKQRKEEKRVGLEGVLLPARNGPEITDEEDVPSPFEGLLAQRVGCLSCGYVEAIGMQPFTTLSLPIPRTILGDSTIEACLREFAGLEQITQVDCDKCTLLSYKAQLEKMLARDDTAEPLKQTITTRLSTINSALETDNFSVKVPGMNKSRKVSATKTKQVMISRAPKILALHTNRSVFDMHTGMIVKNYAKIEFPKTLDLGMVGVVTSHERLLIDPARNMSPPVEHGPQYELRSVVAHYGAHNNGHYITYRIWAGKWWKISDHEVFTSSEDEVLDAGNAFLLFYERVEDVRPEAEKSEAELLAEKIPAPPPTPLAKKSGLVTPPPELVEEIDMEDGGRVERLPTPDISDDEKVKVKDEEDNISEERSEKPANKMMTPPPDESHRCDTHAMDTELTRETSVPATAPVAESSAVLSPPMTPPGITKRKGQRQQQHTPSPVAVQ</sequence>
<evidence type="ECO:0000259" key="11">
    <source>
        <dbReference type="PROSITE" id="PS50235"/>
    </source>
</evidence>
<dbReference type="PROSITE" id="PS00973">
    <property type="entry name" value="USP_2"/>
    <property type="match status" value="1"/>
</dbReference>
<dbReference type="InterPro" id="IPR028889">
    <property type="entry name" value="USP"/>
</dbReference>
<keyword evidence="4" id="KW-0645">Protease</keyword>
<feature type="transmembrane region" description="Helical" evidence="10">
    <location>
        <begin position="20"/>
        <end position="42"/>
    </location>
</feature>
<dbReference type="CDD" id="cd02662">
    <property type="entry name" value="Peptidase_C19F"/>
    <property type="match status" value="1"/>
</dbReference>
<evidence type="ECO:0000256" key="6">
    <source>
        <dbReference type="ARBA" id="ARBA00022801"/>
    </source>
</evidence>
<dbReference type="FunCoup" id="A0A4S2N2F6">
    <property type="interactions" value="48"/>
</dbReference>
<dbReference type="InParanoid" id="A0A4S2N2F6"/>
<keyword evidence="5" id="KW-0833">Ubl conjugation pathway</keyword>
<evidence type="ECO:0000256" key="1">
    <source>
        <dbReference type="ARBA" id="ARBA00000707"/>
    </source>
</evidence>
<dbReference type="InterPro" id="IPR001394">
    <property type="entry name" value="Peptidase_C19_UCH"/>
</dbReference>
<accession>A0A4S2N2F6</accession>
<reference evidence="12 13" key="1">
    <citation type="submission" date="2019-04" db="EMBL/GenBank/DDBJ databases">
        <title>Comparative genomics and transcriptomics to analyze fruiting body development in filamentous ascomycetes.</title>
        <authorList>
            <consortium name="DOE Joint Genome Institute"/>
            <person name="Lutkenhaus R."/>
            <person name="Traeger S."/>
            <person name="Breuer J."/>
            <person name="Kuo A."/>
            <person name="Lipzen A."/>
            <person name="Pangilinan J."/>
            <person name="Dilworth D."/>
            <person name="Sandor L."/>
            <person name="Poggeler S."/>
            <person name="Barry K."/>
            <person name="Grigoriev I.V."/>
            <person name="Nowrousian M."/>
        </authorList>
    </citation>
    <scope>NUCLEOTIDE SEQUENCE [LARGE SCALE GENOMIC DNA]</scope>
    <source>
        <strain evidence="12 13">CBS 389.68</strain>
    </source>
</reference>
<evidence type="ECO:0000256" key="3">
    <source>
        <dbReference type="ARBA" id="ARBA00012759"/>
    </source>
</evidence>
<feature type="compositionally biased region" description="Basic and acidic residues" evidence="9">
    <location>
        <begin position="549"/>
        <end position="570"/>
    </location>
</feature>
<evidence type="ECO:0000256" key="5">
    <source>
        <dbReference type="ARBA" id="ARBA00022786"/>
    </source>
</evidence>
<evidence type="ECO:0000256" key="4">
    <source>
        <dbReference type="ARBA" id="ARBA00022670"/>
    </source>
</evidence>
<dbReference type="SUPFAM" id="SSF54001">
    <property type="entry name" value="Cysteine proteinases"/>
    <property type="match status" value="1"/>
</dbReference>
<dbReference type="Pfam" id="PF00443">
    <property type="entry name" value="UCH"/>
    <property type="match status" value="1"/>
</dbReference>
<dbReference type="OrthoDB" id="2020758at2759"/>
<protein>
    <recommendedName>
        <fullName evidence="3">ubiquitinyl hydrolase 1</fullName>
        <ecNumber evidence="3">3.4.19.12</ecNumber>
    </recommendedName>
</protein>
<comment type="catalytic activity">
    <reaction evidence="1">
        <text>Thiol-dependent hydrolysis of ester, thioester, amide, peptide and isopeptide bonds formed by the C-terminal Gly of ubiquitin (a 76-residue protein attached to proteins as an intracellular targeting signal).</text>
        <dbReference type="EC" id="3.4.19.12"/>
    </reaction>
</comment>
<proteinExistence type="inferred from homology"/>
<gene>
    <name evidence="12" type="ORF">EX30DRAFT_339461</name>
</gene>
<comment type="similarity">
    <text evidence="2">Belongs to the peptidase C19 family.</text>
</comment>
<dbReference type="PANTHER" id="PTHR24006:SF888">
    <property type="entry name" value="UBIQUITIN CARBOXYL-TERMINAL HYDROLASE 30"/>
    <property type="match status" value="1"/>
</dbReference>
<dbReference type="GO" id="GO:0005829">
    <property type="term" value="C:cytosol"/>
    <property type="evidence" value="ECO:0007669"/>
    <property type="project" value="TreeGrafter"/>
</dbReference>
<dbReference type="InterPro" id="IPR038765">
    <property type="entry name" value="Papain-like_cys_pep_sf"/>
</dbReference>
<dbReference type="GO" id="GO:0006508">
    <property type="term" value="P:proteolysis"/>
    <property type="evidence" value="ECO:0007669"/>
    <property type="project" value="UniProtKB-KW"/>
</dbReference>
<dbReference type="Gene3D" id="3.90.70.10">
    <property type="entry name" value="Cysteine proteinases"/>
    <property type="match status" value="1"/>
</dbReference>
<evidence type="ECO:0000256" key="10">
    <source>
        <dbReference type="SAM" id="Phobius"/>
    </source>
</evidence>
<name>A0A4S2N2F6_9PEZI</name>
<dbReference type="EC" id="3.4.19.12" evidence="3"/>
<dbReference type="Proteomes" id="UP000298138">
    <property type="component" value="Unassembled WGS sequence"/>
</dbReference>
<dbReference type="GO" id="GO:0005634">
    <property type="term" value="C:nucleus"/>
    <property type="evidence" value="ECO:0007669"/>
    <property type="project" value="TreeGrafter"/>
</dbReference>
<feature type="region of interest" description="Disordered" evidence="9">
    <location>
        <begin position="503"/>
        <end position="640"/>
    </location>
</feature>
<evidence type="ECO:0000256" key="7">
    <source>
        <dbReference type="ARBA" id="ARBA00022807"/>
    </source>
</evidence>
<feature type="compositionally biased region" description="Basic and acidic residues" evidence="9">
    <location>
        <begin position="579"/>
        <end position="595"/>
    </location>
</feature>
<dbReference type="EMBL" id="ML220114">
    <property type="protein sequence ID" value="TGZ83257.1"/>
    <property type="molecule type" value="Genomic_DNA"/>
</dbReference>
<organism evidence="12 13">
    <name type="scientific">Ascodesmis nigricans</name>
    <dbReference type="NCBI Taxonomy" id="341454"/>
    <lineage>
        <taxon>Eukaryota</taxon>
        <taxon>Fungi</taxon>
        <taxon>Dikarya</taxon>
        <taxon>Ascomycota</taxon>
        <taxon>Pezizomycotina</taxon>
        <taxon>Pezizomycetes</taxon>
        <taxon>Pezizales</taxon>
        <taxon>Ascodesmidaceae</taxon>
        <taxon>Ascodesmis</taxon>
    </lineage>
</organism>
<keyword evidence="13" id="KW-1185">Reference proteome</keyword>
<dbReference type="AlphaFoldDB" id="A0A4S2N2F6"/>
<dbReference type="GO" id="GO:0004843">
    <property type="term" value="F:cysteine-type deubiquitinase activity"/>
    <property type="evidence" value="ECO:0007669"/>
    <property type="project" value="UniProtKB-EC"/>
</dbReference>
<keyword evidence="7" id="KW-0788">Thiol protease</keyword>
<evidence type="ECO:0000256" key="9">
    <source>
        <dbReference type="SAM" id="MobiDB-lite"/>
    </source>
</evidence>
<dbReference type="PANTHER" id="PTHR24006">
    <property type="entry name" value="UBIQUITIN CARBOXYL-TERMINAL HYDROLASE"/>
    <property type="match status" value="1"/>
</dbReference>
<dbReference type="PROSITE" id="PS50235">
    <property type="entry name" value="USP_3"/>
    <property type="match status" value="1"/>
</dbReference>
<evidence type="ECO:0000256" key="2">
    <source>
        <dbReference type="ARBA" id="ARBA00009085"/>
    </source>
</evidence>
<keyword evidence="10" id="KW-0472">Membrane</keyword>
<dbReference type="InterPro" id="IPR050164">
    <property type="entry name" value="Peptidase_C19"/>
</dbReference>
<keyword evidence="10" id="KW-0812">Transmembrane</keyword>
<evidence type="ECO:0000256" key="8">
    <source>
        <dbReference type="SAM" id="Coils"/>
    </source>
</evidence>
<keyword evidence="8" id="KW-0175">Coiled coil</keyword>
<keyword evidence="6" id="KW-0378">Hydrolase</keyword>
<keyword evidence="10" id="KW-1133">Transmembrane helix</keyword>
<dbReference type="STRING" id="341454.A0A4S2N2F6"/>
<dbReference type="InterPro" id="IPR018200">
    <property type="entry name" value="USP_CS"/>
</dbReference>